<dbReference type="Pfam" id="PF01963">
    <property type="entry name" value="TraB_PrgY_gumN"/>
    <property type="match status" value="1"/>
</dbReference>
<dbReference type="EMBL" id="BMKG01000016">
    <property type="protein sequence ID" value="GGC12314.1"/>
    <property type="molecule type" value="Genomic_DNA"/>
</dbReference>
<evidence type="ECO:0000313" key="1">
    <source>
        <dbReference type="EMBL" id="GGC12314.1"/>
    </source>
</evidence>
<reference evidence="2" key="1">
    <citation type="journal article" date="2019" name="Int. J. Syst. Evol. Microbiol.">
        <title>The Global Catalogue of Microorganisms (GCM) 10K type strain sequencing project: providing services to taxonomists for standard genome sequencing and annotation.</title>
        <authorList>
            <consortium name="The Broad Institute Genomics Platform"/>
            <consortium name="The Broad Institute Genome Sequencing Center for Infectious Disease"/>
            <person name="Wu L."/>
            <person name="Ma J."/>
        </authorList>
    </citation>
    <scope>NUCLEOTIDE SEQUENCE [LARGE SCALE GENOMIC DNA]</scope>
    <source>
        <strain evidence="2">CGMCC 1.15931</strain>
    </source>
</reference>
<dbReference type="PANTHER" id="PTHR40590">
    <property type="entry name" value="CYTOPLASMIC PROTEIN-RELATED"/>
    <property type="match status" value="1"/>
</dbReference>
<dbReference type="InterPro" id="IPR002816">
    <property type="entry name" value="TraB/PrgY/GumN_fam"/>
</dbReference>
<comment type="caution">
    <text evidence="1">The sequence shown here is derived from an EMBL/GenBank/DDBJ whole genome shotgun (WGS) entry which is preliminary data.</text>
</comment>
<proteinExistence type="predicted"/>
<dbReference type="PANTHER" id="PTHR40590:SF1">
    <property type="entry name" value="CYTOPLASMIC PROTEIN"/>
    <property type="match status" value="1"/>
</dbReference>
<organism evidence="1 2">
    <name type="scientific">Pseudoduganella buxea</name>
    <dbReference type="NCBI Taxonomy" id="1949069"/>
    <lineage>
        <taxon>Bacteria</taxon>
        <taxon>Pseudomonadati</taxon>
        <taxon>Pseudomonadota</taxon>
        <taxon>Betaproteobacteria</taxon>
        <taxon>Burkholderiales</taxon>
        <taxon>Oxalobacteraceae</taxon>
        <taxon>Telluria group</taxon>
        <taxon>Pseudoduganella</taxon>
    </lineage>
</organism>
<evidence type="ECO:0000313" key="2">
    <source>
        <dbReference type="Proteomes" id="UP000622638"/>
    </source>
</evidence>
<accession>A0ABQ1KZ71</accession>
<name>A0ABQ1KZ71_9BURK</name>
<keyword evidence="2" id="KW-1185">Reference proteome</keyword>
<gene>
    <name evidence="1" type="ORF">GCM10011572_37140</name>
</gene>
<dbReference type="CDD" id="cd14789">
    <property type="entry name" value="Tiki"/>
    <property type="match status" value="1"/>
</dbReference>
<sequence length="293" mass="32142">MEMSVPNAVAAAEPIKLDAVPRRGALYRIHHDGKTSYLFGTIHVGKQGFFPLEPEVTRALADSTSLVLELDTRAHRPFEQALAKYGAYPAGDTITRHLSPRALAQLNKALAKAGISLQSVAGYRPWLVANILVGSEIEKHGYHRSNGVEGFLLSAAIAQKKQVHELESADYQLSLFASLDDAQQERYLVENLEELENGKALQKSAGLIDAWSNADAARIATMARELTAGDSVSAVFMDRTLLGKRNPEMTNHIERIMQTDQVAFVGIGLLHLVGENGIPELLRQRGYSVEKVY</sequence>
<protein>
    <recommendedName>
        <fullName evidence="3">TraB/GumN family protein</fullName>
    </recommendedName>
</protein>
<evidence type="ECO:0008006" key="3">
    <source>
        <dbReference type="Google" id="ProtNLM"/>
    </source>
</evidence>
<dbReference type="RefSeq" id="WP_229417530.1">
    <property type="nucleotide sequence ID" value="NZ_BMKG01000016.1"/>
</dbReference>
<dbReference type="Proteomes" id="UP000622638">
    <property type="component" value="Unassembled WGS sequence"/>
</dbReference>
<dbReference type="InterPro" id="IPR047111">
    <property type="entry name" value="YbaP-like"/>
</dbReference>